<dbReference type="KEGG" id="bgh:BDBG_04563"/>
<dbReference type="Gene3D" id="3.30.200.20">
    <property type="entry name" value="Phosphorylase Kinase, domain 1"/>
    <property type="match status" value="1"/>
</dbReference>
<dbReference type="EMBL" id="GG657456">
    <property type="protein sequence ID" value="OAT08977.1"/>
    <property type="molecule type" value="Genomic_DNA"/>
</dbReference>
<dbReference type="InterPro" id="IPR002575">
    <property type="entry name" value="Aminoglycoside_PTrfase"/>
</dbReference>
<proteinExistence type="predicted"/>
<protein>
    <recommendedName>
        <fullName evidence="1">Aminoglycoside phosphotransferase domain-containing protein</fullName>
    </recommendedName>
</protein>
<keyword evidence="3" id="KW-1185">Reference proteome</keyword>
<dbReference type="GeneID" id="8504387"/>
<name>A0A179UPD8_BLAGS</name>
<dbReference type="RefSeq" id="XP_031578578.1">
    <property type="nucleotide sequence ID" value="XM_031721727.1"/>
</dbReference>
<dbReference type="AlphaFoldDB" id="A0A179UPD8"/>
<feature type="domain" description="Aminoglycoside phosphotransferase" evidence="1">
    <location>
        <begin position="70"/>
        <end position="161"/>
    </location>
</feature>
<dbReference type="InterPro" id="IPR051678">
    <property type="entry name" value="AGP_Transferase"/>
</dbReference>
<evidence type="ECO:0000259" key="1">
    <source>
        <dbReference type="Pfam" id="PF01636"/>
    </source>
</evidence>
<dbReference type="SUPFAM" id="SSF56112">
    <property type="entry name" value="Protein kinase-like (PK-like)"/>
    <property type="match status" value="1"/>
</dbReference>
<evidence type="ECO:0000313" key="3">
    <source>
        <dbReference type="Proteomes" id="UP000002038"/>
    </source>
</evidence>
<gene>
    <name evidence="2" type="ORF">BDBG_04563</name>
</gene>
<dbReference type="PANTHER" id="PTHR21310">
    <property type="entry name" value="AMINOGLYCOSIDE PHOSPHOTRANSFERASE-RELATED-RELATED"/>
    <property type="match status" value="1"/>
</dbReference>
<accession>A0A179UPD8</accession>
<dbReference type="Pfam" id="PF01636">
    <property type="entry name" value="APH"/>
    <property type="match status" value="1"/>
</dbReference>
<dbReference type="Proteomes" id="UP000002038">
    <property type="component" value="Unassembled WGS sequence"/>
</dbReference>
<dbReference type="VEuPathDB" id="FungiDB:BDBG_04563"/>
<evidence type="ECO:0000313" key="2">
    <source>
        <dbReference type="EMBL" id="OAT08977.1"/>
    </source>
</evidence>
<sequence length="532" mass="62310">MDQITKHRVDRAAEELIASIDPTRVCDLATSFHPAKSACRIFSDWKKGGFNVCFPVIFNQDPESMEGEKWMVRIPLLPRLAFPKEKMRSEIATMKYIAEKTTIPIPHLHGYSINSDDNILGLPFMLMEYIEGKTLAGVVLQDLEKRTREHFYTQLADIYIQLYHQQFDQIGALTLDEHDEDWIFANNRPLTVDVNDQEVSGFDFCSHFLPPQQTFTSAIDYIYLIFRLIYNDYCRCPDSIVGEEDARHYRYSIWAGQGIVMEWVKQEYNHGPFILMHGDLRPSNIVIDDNFNITSILDWEWSHTLPVQLFAVPPYWLTNLQVAQIAEPLFSFPYTVAALDFIDSMCELVYTSYNPHRKLRSEIPMASVWRQQAYEDQAIAHGLLKPHSFGSVYCHALDSCYYDWDRNQRVEAFFKLRIWQSELEIMKQKVVELAHFEKERQKLGVEQRVTFSYPIFTQEQEAGLVRKLKDFSEKADKIFRDGNEVDLLARVEREVRKKQELKAELERPRSRWPLITIGAIYLVYIISRDRGN</sequence>
<dbReference type="Gene3D" id="3.90.1200.10">
    <property type="match status" value="1"/>
</dbReference>
<dbReference type="OrthoDB" id="5412996at2759"/>
<dbReference type="PANTHER" id="PTHR21310:SF37">
    <property type="entry name" value="AMINOGLYCOSIDE PHOSPHOTRANSFERASE DOMAIN-CONTAINING PROTEIN"/>
    <property type="match status" value="1"/>
</dbReference>
<dbReference type="InterPro" id="IPR011009">
    <property type="entry name" value="Kinase-like_dom_sf"/>
</dbReference>
<reference evidence="3" key="1">
    <citation type="journal article" date="2015" name="PLoS Genet.">
        <title>The dynamic genome and transcriptome of the human fungal pathogen Blastomyces and close relative Emmonsia.</title>
        <authorList>
            <person name="Munoz J.F."/>
            <person name="Gauthier G.M."/>
            <person name="Desjardins C.A."/>
            <person name="Gallo J.E."/>
            <person name="Holder J."/>
            <person name="Sullivan T.D."/>
            <person name="Marty A.J."/>
            <person name="Carmen J.C."/>
            <person name="Chen Z."/>
            <person name="Ding L."/>
            <person name="Gujja S."/>
            <person name="Magrini V."/>
            <person name="Misas E."/>
            <person name="Mitreva M."/>
            <person name="Priest M."/>
            <person name="Saif S."/>
            <person name="Whiston E.A."/>
            <person name="Young S."/>
            <person name="Zeng Q."/>
            <person name="Goldman W.E."/>
            <person name="Mardis E.R."/>
            <person name="Taylor J.W."/>
            <person name="McEwen J.G."/>
            <person name="Clay O.K."/>
            <person name="Klein B.S."/>
            <person name="Cuomo C.A."/>
        </authorList>
    </citation>
    <scope>NUCLEOTIDE SEQUENCE [LARGE SCALE GENOMIC DNA]</scope>
    <source>
        <strain evidence="3">SLH14081</strain>
    </source>
</reference>
<organism evidence="2 3">
    <name type="scientific">Blastomyces gilchristii (strain SLH14081)</name>
    <name type="common">Blastomyces dermatitidis</name>
    <dbReference type="NCBI Taxonomy" id="559298"/>
    <lineage>
        <taxon>Eukaryota</taxon>
        <taxon>Fungi</taxon>
        <taxon>Dikarya</taxon>
        <taxon>Ascomycota</taxon>
        <taxon>Pezizomycotina</taxon>
        <taxon>Eurotiomycetes</taxon>
        <taxon>Eurotiomycetidae</taxon>
        <taxon>Onygenales</taxon>
        <taxon>Ajellomycetaceae</taxon>
        <taxon>Blastomyces</taxon>
    </lineage>
</organism>